<dbReference type="GO" id="GO:0005524">
    <property type="term" value="F:ATP binding"/>
    <property type="evidence" value="ECO:0007669"/>
    <property type="project" value="UniProtKB-KW"/>
</dbReference>
<comment type="similarity">
    <text evidence="1">Belongs to the ABC transporter superfamily.</text>
</comment>
<dbReference type="InterPro" id="IPR003439">
    <property type="entry name" value="ABC_transporter-like_ATP-bd"/>
</dbReference>
<keyword evidence="4 6" id="KW-0067">ATP-binding</keyword>
<dbReference type="InterPro" id="IPR003593">
    <property type="entry name" value="AAA+_ATPase"/>
</dbReference>
<evidence type="ECO:0000256" key="2">
    <source>
        <dbReference type="ARBA" id="ARBA00022448"/>
    </source>
</evidence>
<keyword evidence="7" id="KW-1185">Reference proteome</keyword>
<accession>A0ABW0NYK3</accession>
<organism evidence="6 7">
    <name type="scientific">Bosea massiliensis</name>
    <dbReference type="NCBI Taxonomy" id="151419"/>
    <lineage>
        <taxon>Bacteria</taxon>
        <taxon>Pseudomonadati</taxon>
        <taxon>Pseudomonadota</taxon>
        <taxon>Alphaproteobacteria</taxon>
        <taxon>Hyphomicrobiales</taxon>
        <taxon>Boseaceae</taxon>
        <taxon>Bosea</taxon>
    </lineage>
</organism>
<reference evidence="7" key="1">
    <citation type="journal article" date="2019" name="Int. J. Syst. Evol. Microbiol.">
        <title>The Global Catalogue of Microorganisms (GCM) 10K type strain sequencing project: providing services to taxonomists for standard genome sequencing and annotation.</title>
        <authorList>
            <consortium name="The Broad Institute Genomics Platform"/>
            <consortium name="The Broad Institute Genome Sequencing Center for Infectious Disease"/>
            <person name="Wu L."/>
            <person name="Ma J."/>
        </authorList>
    </citation>
    <scope>NUCLEOTIDE SEQUENCE [LARGE SCALE GENOMIC DNA]</scope>
    <source>
        <strain evidence="7">CCUG 43117</strain>
    </source>
</reference>
<evidence type="ECO:0000313" key="7">
    <source>
        <dbReference type="Proteomes" id="UP001596060"/>
    </source>
</evidence>
<evidence type="ECO:0000313" key="6">
    <source>
        <dbReference type="EMBL" id="MFC5505046.1"/>
    </source>
</evidence>
<proteinExistence type="inferred from homology"/>
<dbReference type="InterPro" id="IPR027417">
    <property type="entry name" value="P-loop_NTPase"/>
</dbReference>
<dbReference type="Pfam" id="PF00005">
    <property type="entry name" value="ABC_tran"/>
    <property type="match status" value="1"/>
</dbReference>
<dbReference type="Proteomes" id="UP001596060">
    <property type="component" value="Unassembled WGS sequence"/>
</dbReference>
<dbReference type="SUPFAM" id="SSF52540">
    <property type="entry name" value="P-loop containing nucleoside triphosphate hydrolases"/>
    <property type="match status" value="1"/>
</dbReference>
<dbReference type="InterPro" id="IPR017911">
    <property type="entry name" value="MacB-like_ATP-bd"/>
</dbReference>
<dbReference type="CDD" id="cd03255">
    <property type="entry name" value="ABC_MJ0796_LolCDE_FtsE"/>
    <property type="match status" value="1"/>
</dbReference>
<name>A0ABW0NYK3_9HYPH</name>
<evidence type="ECO:0000256" key="1">
    <source>
        <dbReference type="ARBA" id="ARBA00005417"/>
    </source>
</evidence>
<dbReference type="PANTHER" id="PTHR24220">
    <property type="entry name" value="IMPORT ATP-BINDING PROTEIN"/>
    <property type="match status" value="1"/>
</dbReference>
<evidence type="ECO:0000256" key="4">
    <source>
        <dbReference type="ARBA" id="ARBA00022840"/>
    </source>
</evidence>
<dbReference type="EMBL" id="JBHSLU010000011">
    <property type="protein sequence ID" value="MFC5505046.1"/>
    <property type="molecule type" value="Genomic_DNA"/>
</dbReference>
<dbReference type="PROSITE" id="PS00211">
    <property type="entry name" value="ABC_TRANSPORTER_1"/>
    <property type="match status" value="1"/>
</dbReference>
<dbReference type="SMART" id="SM00382">
    <property type="entry name" value="AAA"/>
    <property type="match status" value="1"/>
</dbReference>
<feature type="domain" description="ABC transporter" evidence="5">
    <location>
        <begin position="15"/>
        <end position="242"/>
    </location>
</feature>
<comment type="caution">
    <text evidence="6">The sequence shown here is derived from an EMBL/GenBank/DDBJ whole genome shotgun (WGS) entry which is preliminary data.</text>
</comment>
<dbReference type="PROSITE" id="PS50893">
    <property type="entry name" value="ABC_TRANSPORTER_2"/>
    <property type="match status" value="1"/>
</dbReference>
<protein>
    <submittedName>
        <fullName evidence="6">ABC transporter ATP-binding protein</fullName>
    </submittedName>
</protein>
<evidence type="ECO:0000259" key="5">
    <source>
        <dbReference type="PROSITE" id="PS50893"/>
    </source>
</evidence>
<dbReference type="InterPro" id="IPR015854">
    <property type="entry name" value="ABC_transpr_LolD-like"/>
</dbReference>
<evidence type="ECO:0000256" key="3">
    <source>
        <dbReference type="ARBA" id="ARBA00022741"/>
    </source>
</evidence>
<keyword evidence="2" id="KW-0813">Transport</keyword>
<dbReference type="Gene3D" id="3.40.50.300">
    <property type="entry name" value="P-loop containing nucleotide triphosphate hydrolases"/>
    <property type="match status" value="1"/>
</dbReference>
<sequence length="242" mass="26041">MTAAPTPAVAPRPVVEIAQLSKTFGVGPTKVPALIDIDLTIGTGEVVGLIGPSGSGKSTLLNCIGCITEPDSGAIRLDGRAIFDGKWLIGDLRRLRLETIGFIFQFHNLLPFLSAWENVAIVRALMGESPERAKARAMELLGYLQVDHRADALPSKLSGGEAQRVAIARALANEPRIILADEPTAALDSERAAIVIDLMKQVAIERDAAVIVVTHDEKIFSRLDRMVHLRDGRIVEVVSSRA</sequence>
<keyword evidence="3" id="KW-0547">Nucleotide-binding</keyword>
<dbReference type="RefSeq" id="WP_067989040.1">
    <property type="nucleotide sequence ID" value="NZ_JBHSLU010000011.1"/>
</dbReference>
<gene>
    <name evidence="6" type="ORF">ACFPN9_07230</name>
</gene>
<dbReference type="PANTHER" id="PTHR24220:SF86">
    <property type="entry name" value="ABC TRANSPORTER ABCH.1"/>
    <property type="match status" value="1"/>
</dbReference>
<dbReference type="InterPro" id="IPR017871">
    <property type="entry name" value="ABC_transporter-like_CS"/>
</dbReference>